<protein>
    <recommendedName>
        <fullName evidence="3">PPE-repeat protein</fullName>
    </recommendedName>
</protein>
<accession>A0A1B2DZM2</accession>
<dbReference type="KEGG" id="pib:BBD41_11355"/>
<feature type="transmembrane region" description="Helical" evidence="1">
    <location>
        <begin position="12"/>
        <end position="28"/>
    </location>
</feature>
<name>A0A1B2DZM2_9BACL</name>
<evidence type="ECO:0000313" key="2">
    <source>
        <dbReference type="EMBL" id="ANY73139.1"/>
    </source>
</evidence>
<keyword evidence="1" id="KW-1133">Transmembrane helix</keyword>
<organism evidence="2">
    <name type="scientific">Paenibacillus ihbetae</name>
    <dbReference type="NCBI Taxonomy" id="1870820"/>
    <lineage>
        <taxon>Bacteria</taxon>
        <taxon>Bacillati</taxon>
        <taxon>Bacillota</taxon>
        <taxon>Bacilli</taxon>
        <taxon>Bacillales</taxon>
        <taxon>Paenibacillaceae</taxon>
        <taxon>Paenibacillus</taxon>
    </lineage>
</organism>
<dbReference type="RefSeq" id="WP_099477665.1">
    <property type="nucleotide sequence ID" value="NZ_CP016809.1"/>
</dbReference>
<evidence type="ECO:0008006" key="3">
    <source>
        <dbReference type="Google" id="ProtNLM"/>
    </source>
</evidence>
<feature type="transmembrane region" description="Helical" evidence="1">
    <location>
        <begin position="34"/>
        <end position="57"/>
    </location>
</feature>
<reference evidence="2" key="1">
    <citation type="submission" date="2016-08" db="EMBL/GenBank/DDBJ databases">
        <title>Complete Genome Seqeunce of Paenibacillus sp. nov. IHBB 9852 from high altitute lake of Indian trans-Himalayas.</title>
        <authorList>
            <person name="Kiran S."/>
            <person name="Swarnkar M.K."/>
            <person name="Rana A."/>
            <person name="Tewari R."/>
            <person name="Gulati A."/>
        </authorList>
    </citation>
    <scope>NUCLEOTIDE SEQUENCE [LARGE SCALE GENOMIC DNA]</scope>
    <source>
        <strain evidence="2">IHBB 9852</strain>
    </source>
</reference>
<gene>
    <name evidence="2" type="ORF">BBD41_11355</name>
</gene>
<dbReference type="AlphaFoldDB" id="A0A1B2DZM2"/>
<dbReference type="Pfam" id="PF16079">
    <property type="entry name" value="Phage_holin_5_2"/>
    <property type="match status" value="1"/>
</dbReference>
<keyword evidence="1" id="KW-0472">Membrane</keyword>
<sequence length="91" mass="10015">MEWSIIAQMIDPRLYLVVIACWVIGYVLKQTPKVPNWSIIYVVIVVSILFTAGLIGWSVENIIQGIIAGAFAVFGHQAVKQTAEAISGKKK</sequence>
<keyword evidence="1" id="KW-0812">Transmembrane</keyword>
<dbReference type="EMBL" id="CP016809">
    <property type="protein sequence ID" value="ANY73139.1"/>
    <property type="molecule type" value="Genomic_DNA"/>
</dbReference>
<dbReference type="InterPro" id="IPR032111">
    <property type="entry name" value="Clostridium_phage_holin"/>
</dbReference>
<evidence type="ECO:0000256" key="1">
    <source>
        <dbReference type="SAM" id="Phobius"/>
    </source>
</evidence>
<proteinExistence type="predicted"/>